<dbReference type="SUPFAM" id="SSF57850">
    <property type="entry name" value="RING/U-box"/>
    <property type="match status" value="1"/>
</dbReference>
<reference evidence="7" key="2">
    <citation type="submission" date="2025-09" db="UniProtKB">
        <authorList>
            <consortium name="Ensembl"/>
        </authorList>
    </citation>
    <scope>IDENTIFICATION</scope>
</reference>
<evidence type="ECO:0000256" key="5">
    <source>
        <dbReference type="ARBA" id="ARBA00023136"/>
    </source>
</evidence>
<accession>A0A8C3J7Y4</accession>
<evidence type="ECO:0000256" key="3">
    <source>
        <dbReference type="ARBA" id="ARBA00022723"/>
    </source>
</evidence>
<evidence type="ECO:0000256" key="1">
    <source>
        <dbReference type="ARBA" id="ARBA00004141"/>
    </source>
</evidence>
<dbReference type="Ensembl" id="ENSCPGT00000003876.1">
    <property type="protein sequence ID" value="ENSCPGP00000003520.1"/>
    <property type="gene ID" value="ENSCPGG00000002604.1"/>
</dbReference>
<keyword evidence="3" id="KW-0479">Metal-binding</keyword>
<sequence>MLQQQKMHAKHHSCDSMHMEMVPVLIATLVVAQIVLVEYLVRKTFYNISGIPTKNLSNDICAVCGQKFFVDINEEGIIENTYQLSCNHVYLFHVITELNQTCLYCAETVDLKRILSNPYILSLTSIAIGVVQGINYPKGLEQDSDY</sequence>
<dbReference type="AlphaFoldDB" id="A0A8C3J7Y4"/>
<keyword evidence="8" id="KW-1185">Reference proteome</keyword>
<keyword evidence="4 6" id="KW-1133">Transmembrane helix</keyword>
<dbReference type="GO" id="GO:0000139">
    <property type="term" value="C:Golgi membrane"/>
    <property type="evidence" value="ECO:0007669"/>
    <property type="project" value="TreeGrafter"/>
</dbReference>
<keyword evidence="2 6" id="KW-0812">Transmembrane</keyword>
<dbReference type="GO" id="GO:0061630">
    <property type="term" value="F:ubiquitin protein ligase activity"/>
    <property type="evidence" value="ECO:0007669"/>
    <property type="project" value="TreeGrafter"/>
</dbReference>
<dbReference type="PANTHER" id="PTHR13407:SF2">
    <property type="entry name" value="RING FINGER PROTEIN 175"/>
    <property type="match status" value="1"/>
</dbReference>
<dbReference type="PANTHER" id="PTHR13407">
    <property type="entry name" value="RNF121 PROTEIN"/>
    <property type="match status" value="1"/>
</dbReference>
<comment type="subcellular location">
    <subcellularLocation>
        <location evidence="1">Membrane</location>
        <topology evidence="1">Multi-pass membrane protein</topology>
    </subcellularLocation>
</comment>
<dbReference type="GO" id="GO:0046872">
    <property type="term" value="F:metal ion binding"/>
    <property type="evidence" value="ECO:0007669"/>
    <property type="project" value="UniProtKB-KW"/>
</dbReference>
<dbReference type="GO" id="GO:0036503">
    <property type="term" value="P:ERAD pathway"/>
    <property type="evidence" value="ECO:0007669"/>
    <property type="project" value="TreeGrafter"/>
</dbReference>
<proteinExistence type="predicted"/>
<evidence type="ECO:0000256" key="2">
    <source>
        <dbReference type="ARBA" id="ARBA00022692"/>
    </source>
</evidence>
<keyword evidence="5 6" id="KW-0472">Membrane</keyword>
<evidence type="ECO:0000313" key="8">
    <source>
        <dbReference type="Proteomes" id="UP000694419"/>
    </source>
</evidence>
<evidence type="ECO:0000256" key="4">
    <source>
        <dbReference type="ARBA" id="ARBA00022989"/>
    </source>
</evidence>
<dbReference type="Proteomes" id="UP000694419">
    <property type="component" value="Unplaced"/>
</dbReference>
<dbReference type="GO" id="GO:0005789">
    <property type="term" value="C:endoplasmic reticulum membrane"/>
    <property type="evidence" value="ECO:0007669"/>
    <property type="project" value="TreeGrafter"/>
</dbReference>
<dbReference type="InterPro" id="IPR040176">
    <property type="entry name" value="RNF121/RNF175"/>
</dbReference>
<evidence type="ECO:0008006" key="9">
    <source>
        <dbReference type="Google" id="ProtNLM"/>
    </source>
</evidence>
<protein>
    <recommendedName>
        <fullName evidence="9">RING-type domain-containing protein</fullName>
    </recommendedName>
</protein>
<feature type="transmembrane region" description="Helical" evidence="6">
    <location>
        <begin position="21"/>
        <end position="41"/>
    </location>
</feature>
<evidence type="ECO:0000313" key="7">
    <source>
        <dbReference type="Ensembl" id="ENSCPGP00000003520.1"/>
    </source>
</evidence>
<reference evidence="7" key="1">
    <citation type="submission" date="2025-08" db="UniProtKB">
        <authorList>
            <consortium name="Ensembl"/>
        </authorList>
    </citation>
    <scope>IDENTIFICATION</scope>
</reference>
<name>A0A8C3J7Y4_9CHAR</name>
<evidence type="ECO:0000256" key="6">
    <source>
        <dbReference type="SAM" id="Phobius"/>
    </source>
</evidence>
<organism evidence="7 8">
    <name type="scientific">Calidris pygmaea</name>
    <name type="common">Spoon-billed sandpiper</name>
    <dbReference type="NCBI Taxonomy" id="425635"/>
    <lineage>
        <taxon>Eukaryota</taxon>
        <taxon>Metazoa</taxon>
        <taxon>Chordata</taxon>
        <taxon>Craniata</taxon>
        <taxon>Vertebrata</taxon>
        <taxon>Euteleostomi</taxon>
        <taxon>Archelosauria</taxon>
        <taxon>Archosauria</taxon>
        <taxon>Dinosauria</taxon>
        <taxon>Saurischia</taxon>
        <taxon>Theropoda</taxon>
        <taxon>Coelurosauria</taxon>
        <taxon>Aves</taxon>
        <taxon>Neognathae</taxon>
        <taxon>Neoaves</taxon>
        <taxon>Charadriiformes</taxon>
        <taxon>Scolopacidae</taxon>
        <taxon>Calidris</taxon>
    </lineage>
</organism>